<evidence type="ECO:0000256" key="1">
    <source>
        <dbReference type="ARBA" id="ARBA00004496"/>
    </source>
</evidence>
<keyword evidence="6 9" id="KW-0238">DNA-binding</keyword>
<dbReference type="OrthoDB" id="9802426at2"/>
<dbReference type="Pfam" id="PF00072">
    <property type="entry name" value="Response_reg"/>
    <property type="match status" value="1"/>
</dbReference>
<evidence type="ECO:0000256" key="9">
    <source>
        <dbReference type="PROSITE-ProRule" id="PRU01091"/>
    </source>
</evidence>
<dbReference type="Pfam" id="PF00486">
    <property type="entry name" value="Trans_reg_C"/>
    <property type="match status" value="1"/>
</dbReference>
<evidence type="ECO:0000313" key="13">
    <source>
        <dbReference type="Proteomes" id="UP000004200"/>
    </source>
</evidence>
<dbReference type="SUPFAM" id="SSF52172">
    <property type="entry name" value="CheY-like"/>
    <property type="match status" value="1"/>
</dbReference>
<dbReference type="Gene3D" id="1.10.10.10">
    <property type="entry name" value="Winged helix-like DNA-binding domain superfamily/Winged helix DNA-binding domain"/>
    <property type="match status" value="1"/>
</dbReference>
<dbReference type="Proteomes" id="UP000004200">
    <property type="component" value="Unassembled WGS sequence"/>
</dbReference>
<keyword evidence="13" id="KW-1185">Reference proteome</keyword>
<proteinExistence type="predicted"/>
<evidence type="ECO:0000313" key="12">
    <source>
        <dbReference type="EMBL" id="EGV29780.1"/>
    </source>
</evidence>
<keyword evidence="7" id="KW-0804">Transcription</keyword>
<dbReference type="STRING" id="765913.ThidrDRAFT_3066"/>
<dbReference type="FunFam" id="1.10.10.10:FF:000099">
    <property type="entry name" value="Two-component system response regulator TorR"/>
    <property type="match status" value="1"/>
</dbReference>
<dbReference type="CDD" id="cd17619">
    <property type="entry name" value="REC_OmpR_ArcA_TorR-like"/>
    <property type="match status" value="1"/>
</dbReference>
<evidence type="ECO:0000256" key="7">
    <source>
        <dbReference type="ARBA" id="ARBA00023163"/>
    </source>
</evidence>
<dbReference type="GO" id="GO:0000156">
    <property type="term" value="F:phosphorelay response regulator activity"/>
    <property type="evidence" value="ECO:0007669"/>
    <property type="project" value="TreeGrafter"/>
</dbReference>
<dbReference type="RefSeq" id="WP_007041779.1">
    <property type="nucleotide sequence ID" value="NZ_AFWT01000023.1"/>
</dbReference>
<dbReference type="InterPro" id="IPR036388">
    <property type="entry name" value="WH-like_DNA-bd_sf"/>
</dbReference>
<dbReference type="InterPro" id="IPR011006">
    <property type="entry name" value="CheY-like_superfamily"/>
</dbReference>
<feature type="DNA-binding region" description="OmpR/PhoB-type" evidence="9">
    <location>
        <begin position="145"/>
        <end position="245"/>
    </location>
</feature>
<accession>G2E453</accession>
<dbReference type="InterPro" id="IPR001867">
    <property type="entry name" value="OmpR/PhoB-type_DNA-bd"/>
</dbReference>
<gene>
    <name evidence="12" type="ORF">ThidrDRAFT_3066</name>
</gene>
<evidence type="ECO:0000256" key="3">
    <source>
        <dbReference type="ARBA" id="ARBA00022553"/>
    </source>
</evidence>
<dbReference type="CDD" id="cd00383">
    <property type="entry name" value="trans_reg_C"/>
    <property type="match status" value="1"/>
</dbReference>
<dbReference type="SMART" id="SM00448">
    <property type="entry name" value="REC"/>
    <property type="match status" value="1"/>
</dbReference>
<dbReference type="GO" id="GO:0000976">
    <property type="term" value="F:transcription cis-regulatory region binding"/>
    <property type="evidence" value="ECO:0007669"/>
    <property type="project" value="TreeGrafter"/>
</dbReference>
<evidence type="ECO:0000259" key="11">
    <source>
        <dbReference type="PROSITE" id="PS51755"/>
    </source>
</evidence>
<dbReference type="PROSITE" id="PS51755">
    <property type="entry name" value="OMPR_PHOB"/>
    <property type="match status" value="1"/>
</dbReference>
<dbReference type="PANTHER" id="PTHR48111">
    <property type="entry name" value="REGULATOR OF RPOS"/>
    <property type="match status" value="1"/>
</dbReference>
<feature type="domain" description="OmpR/PhoB-type" evidence="11">
    <location>
        <begin position="145"/>
        <end position="245"/>
    </location>
</feature>
<dbReference type="EMBL" id="AFWT01000023">
    <property type="protein sequence ID" value="EGV29780.1"/>
    <property type="molecule type" value="Genomic_DNA"/>
</dbReference>
<keyword evidence="3 8" id="KW-0597">Phosphoprotein</keyword>
<name>G2E453_9GAMM</name>
<dbReference type="Gene3D" id="3.40.50.2300">
    <property type="match status" value="1"/>
</dbReference>
<dbReference type="GO" id="GO:0005829">
    <property type="term" value="C:cytosol"/>
    <property type="evidence" value="ECO:0007669"/>
    <property type="project" value="TreeGrafter"/>
</dbReference>
<comment type="caution">
    <text evidence="12">The sequence shown here is derived from an EMBL/GenBank/DDBJ whole genome shotgun (WGS) entry which is preliminary data.</text>
</comment>
<dbReference type="AlphaFoldDB" id="G2E453"/>
<dbReference type="eggNOG" id="COG0745">
    <property type="taxonomic scope" value="Bacteria"/>
</dbReference>
<dbReference type="PANTHER" id="PTHR48111:SF58">
    <property type="entry name" value="TORCAD OPERON TRANSCRIPTIONAL REGULATORY PROTEIN TORR"/>
    <property type="match status" value="1"/>
</dbReference>
<dbReference type="GO" id="GO:0032993">
    <property type="term" value="C:protein-DNA complex"/>
    <property type="evidence" value="ECO:0007669"/>
    <property type="project" value="TreeGrafter"/>
</dbReference>
<dbReference type="Gene3D" id="6.10.250.690">
    <property type="match status" value="1"/>
</dbReference>
<dbReference type="InterPro" id="IPR039420">
    <property type="entry name" value="WalR-like"/>
</dbReference>
<reference evidence="12 13" key="1">
    <citation type="submission" date="2011-06" db="EMBL/GenBank/DDBJ databases">
        <title>The draft genome of Thiorhodococcus drewsii AZ1.</title>
        <authorList>
            <consortium name="US DOE Joint Genome Institute (JGI-PGF)"/>
            <person name="Lucas S."/>
            <person name="Han J."/>
            <person name="Lapidus A."/>
            <person name="Cheng J.-F."/>
            <person name="Goodwin L."/>
            <person name="Pitluck S."/>
            <person name="Peters L."/>
            <person name="Land M.L."/>
            <person name="Hauser L."/>
            <person name="Vogl K."/>
            <person name="Liu Z."/>
            <person name="Imhoff J."/>
            <person name="Thiel V."/>
            <person name="Frigaard N.-U."/>
            <person name="Bryant D.A."/>
            <person name="Woyke T.J."/>
        </authorList>
    </citation>
    <scope>NUCLEOTIDE SEQUENCE [LARGE SCALE GENOMIC DNA]</scope>
    <source>
        <strain evidence="12 13">AZ1</strain>
    </source>
</reference>
<feature type="domain" description="Response regulatory" evidence="10">
    <location>
        <begin position="14"/>
        <end position="127"/>
    </location>
</feature>
<evidence type="ECO:0000259" key="10">
    <source>
        <dbReference type="PROSITE" id="PS50110"/>
    </source>
</evidence>
<organism evidence="12 13">
    <name type="scientific">Thiorhodococcus drewsii AZ1</name>
    <dbReference type="NCBI Taxonomy" id="765913"/>
    <lineage>
        <taxon>Bacteria</taxon>
        <taxon>Pseudomonadati</taxon>
        <taxon>Pseudomonadota</taxon>
        <taxon>Gammaproteobacteria</taxon>
        <taxon>Chromatiales</taxon>
        <taxon>Chromatiaceae</taxon>
        <taxon>Thiorhodococcus</taxon>
    </lineage>
</organism>
<keyword evidence="2" id="KW-0963">Cytoplasm</keyword>
<dbReference type="SUPFAM" id="SSF46894">
    <property type="entry name" value="C-terminal effector domain of the bipartite response regulators"/>
    <property type="match status" value="1"/>
</dbReference>
<dbReference type="InterPro" id="IPR001789">
    <property type="entry name" value="Sig_transdc_resp-reg_receiver"/>
</dbReference>
<evidence type="ECO:0000256" key="2">
    <source>
        <dbReference type="ARBA" id="ARBA00022490"/>
    </source>
</evidence>
<keyword evidence="5" id="KW-0805">Transcription regulation</keyword>
<dbReference type="GO" id="GO:0006355">
    <property type="term" value="P:regulation of DNA-templated transcription"/>
    <property type="evidence" value="ECO:0007669"/>
    <property type="project" value="InterPro"/>
</dbReference>
<evidence type="ECO:0000256" key="4">
    <source>
        <dbReference type="ARBA" id="ARBA00023012"/>
    </source>
</evidence>
<comment type="subcellular location">
    <subcellularLocation>
        <location evidence="1">Cytoplasm</location>
    </subcellularLocation>
</comment>
<keyword evidence="4" id="KW-0902">Two-component regulatory system</keyword>
<evidence type="ECO:0000256" key="5">
    <source>
        <dbReference type="ARBA" id="ARBA00023015"/>
    </source>
</evidence>
<sequence>MQPVETQPNLLADNILIVDDDPVTCATLSGYFAQDGYAVDEAGDAEEARATMARKRIDLMLLDVGLPGEDGFSLIREIRQHSQMPIIFVSSRDHDVDRILGLEFGADDYVVKPFNARELLVRARNLLRRTRVSADSGADSGQDQPRHRNFGDWSLDLHQRCLLAADGQGVALTCGEFNLLEVLTAKPGRALSRDALLDHLSNRDWQPSDRTVDVLISRLRRKLGENPRAPKLIMTIQGLGYLFKAKVKNR</sequence>
<evidence type="ECO:0000256" key="8">
    <source>
        <dbReference type="PROSITE-ProRule" id="PRU00169"/>
    </source>
</evidence>
<dbReference type="PROSITE" id="PS50110">
    <property type="entry name" value="RESPONSE_REGULATORY"/>
    <property type="match status" value="1"/>
</dbReference>
<evidence type="ECO:0000256" key="6">
    <source>
        <dbReference type="ARBA" id="ARBA00023125"/>
    </source>
</evidence>
<dbReference type="InterPro" id="IPR016032">
    <property type="entry name" value="Sig_transdc_resp-reg_C-effctor"/>
</dbReference>
<feature type="modified residue" description="4-aspartylphosphate" evidence="8">
    <location>
        <position position="63"/>
    </location>
</feature>
<dbReference type="SMART" id="SM00862">
    <property type="entry name" value="Trans_reg_C"/>
    <property type="match status" value="1"/>
</dbReference>
<protein>
    <submittedName>
        <fullName evidence="12">Two component transcriptional regulator, winged helix family</fullName>
    </submittedName>
</protein>